<dbReference type="InterPro" id="IPR019956">
    <property type="entry name" value="Ubiquitin_dom"/>
</dbReference>
<evidence type="ECO:0000313" key="2">
    <source>
        <dbReference type="EMBL" id="EEU40028.1"/>
    </source>
</evidence>
<dbReference type="InterPro" id="IPR000626">
    <property type="entry name" value="Ubiquitin-like_dom"/>
</dbReference>
<feature type="non-terminal residue" evidence="2">
    <location>
        <position position="1"/>
    </location>
</feature>
<dbReference type="GeneID" id="9678148"/>
<dbReference type="InParanoid" id="C7Z5X0"/>
<keyword evidence="3" id="KW-1185">Reference proteome</keyword>
<dbReference type="PANTHER" id="PTHR10666">
    <property type="entry name" value="UBIQUITIN"/>
    <property type="match status" value="1"/>
</dbReference>
<organism evidence="2 3">
    <name type="scientific">Fusarium vanettenii (strain ATCC MYA-4622 / CBS 123669 / FGSC 9596 / NRRL 45880 / 77-13-4)</name>
    <name type="common">Fusarium solani subsp. pisi</name>
    <dbReference type="NCBI Taxonomy" id="660122"/>
    <lineage>
        <taxon>Eukaryota</taxon>
        <taxon>Fungi</taxon>
        <taxon>Dikarya</taxon>
        <taxon>Ascomycota</taxon>
        <taxon>Pezizomycotina</taxon>
        <taxon>Sordariomycetes</taxon>
        <taxon>Hypocreomycetidae</taxon>
        <taxon>Hypocreales</taxon>
        <taxon>Nectriaceae</taxon>
        <taxon>Fusarium</taxon>
        <taxon>Fusarium solani species complex</taxon>
        <taxon>Fusarium vanettenii</taxon>
    </lineage>
</organism>
<dbReference type="Proteomes" id="UP000005206">
    <property type="component" value="Chromosome 2"/>
</dbReference>
<dbReference type="HOGENOM" id="CLU_010412_6_3_1"/>
<dbReference type="SMART" id="SM00213">
    <property type="entry name" value="UBQ"/>
    <property type="match status" value="1"/>
</dbReference>
<dbReference type="InterPro" id="IPR029071">
    <property type="entry name" value="Ubiquitin-like_domsf"/>
</dbReference>
<proteinExistence type="predicted"/>
<dbReference type="OMA" id="IQHRSIV"/>
<dbReference type="InterPro" id="IPR050158">
    <property type="entry name" value="Ubiquitin_ubiquitin-like"/>
</dbReference>
<dbReference type="AlphaFoldDB" id="C7Z5X0"/>
<reference evidence="2 3" key="1">
    <citation type="journal article" date="2009" name="PLoS Genet.">
        <title>The genome of Nectria haematococca: contribution of supernumerary chromosomes to gene expansion.</title>
        <authorList>
            <person name="Coleman J.J."/>
            <person name="Rounsley S.D."/>
            <person name="Rodriguez-Carres M."/>
            <person name="Kuo A."/>
            <person name="Wasmann C.C."/>
            <person name="Grimwood J."/>
            <person name="Schmutz J."/>
            <person name="Taga M."/>
            <person name="White G.J."/>
            <person name="Zhou S."/>
            <person name="Schwartz D.C."/>
            <person name="Freitag M."/>
            <person name="Ma L.J."/>
            <person name="Danchin E.G."/>
            <person name="Henrissat B."/>
            <person name="Coutinho P.M."/>
            <person name="Nelson D.R."/>
            <person name="Straney D."/>
            <person name="Napoli C.A."/>
            <person name="Barker B.M."/>
            <person name="Gribskov M."/>
            <person name="Rep M."/>
            <person name="Kroken S."/>
            <person name="Molnar I."/>
            <person name="Rensing C."/>
            <person name="Kennell J.C."/>
            <person name="Zamora J."/>
            <person name="Farman M.L."/>
            <person name="Selker E.U."/>
            <person name="Salamov A."/>
            <person name="Shapiro H."/>
            <person name="Pangilinan J."/>
            <person name="Lindquist E."/>
            <person name="Lamers C."/>
            <person name="Grigoriev I.V."/>
            <person name="Geiser D.M."/>
            <person name="Covert S.F."/>
            <person name="Temporini E."/>
            <person name="Vanetten H.D."/>
        </authorList>
    </citation>
    <scope>NUCLEOTIDE SEQUENCE [LARGE SCALE GENOMIC DNA]</scope>
    <source>
        <strain evidence="3">ATCC MYA-4622 / CBS 123669 / FGSC 9596 / NRRL 45880 / 77-13-4</strain>
    </source>
</reference>
<feature type="non-terminal residue" evidence="2">
    <location>
        <position position="75"/>
    </location>
</feature>
<gene>
    <name evidence="2" type="ORF">NECHADRAFT_32207</name>
</gene>
<dbReference type="PRINTS" id="PR00348">
    <property type="entry name" value="UBIQUITIN"/>
</dbReference>
<evidence type="ECO:0000259" key="1">
    <source>
        <dbReference type="PROSITE" id="PS50053"/>
    </source>
</evidence>
<feature type="domain" description="Ubiquitin-like" evidence="1">
    <location>
        <begin position="1"/>
        <end position="75"/>
    </location>
</feature>
<evidence type="ECO:0000313" key="3">
    <source>
        <dbReference type="Proteomes" id="UP000005206"/>
    </source>
</evidence>
<sequence length="75" mass="8547">IFVISRSGKKVILEQMSSSDTVLNLKLRIREEEGTQIHRQRLIFNGKQLEDERTLSDYSIGKGETVHMVMQLTGG</sequence>
<name>C7Z5X0_FUSV7</name>
<dbReference type="Gene3D" id="3.10.20.90">
    <property type="entry name" value="Phosphatidylinositol 3-kinase Catalytic Subunit, Chain A, domain 1"/>
    <property type="match status" value="1"/>
</dbReference>
<dbReference type="EMBL" id="GG698910">
    <property type="protein sequence ID" value="EEU40028.1"/>
    <property type="molecule type" value="Genomic_DNA"/>
</dbReference>
<dbReference type="VEuPathDB" id="FungiDB:NECHADRAFT_32207"/>
<dbReference type="OrthoDB" id="428577at2759"/>
<dbReference type="SUPFAM" id="SSF54236">
    <property type="entry name" value="Ubiquitin-like"/>
    <property type="match status" value="1"/>
</dbReference>
<dbReference type="Pfam" id="PF00240">
    <property type="entry name" value="ubiquitin"/>
    <property type="match status" value="1"/>
</dbReference>
<dbReference type="KEGG" id="nhe:NECHADRAFT_32207"/>
<dbReference type="PROSITE" id="PS50053">
    <property type="entry name" value="UBIQUITIN_2"/>
    <property type="match status" value="1"/>
</dbReference>
<dbReference type="eggNOG" id="KOG0003">
    <property type="taxonomic scope" value="Eukaryota"/>
</dbReference>
<accession>C7Z5X0</accession>
<protein>
    <recommendedName>
        <fullName evidence="1">Ubiquitin-like domain-containing protein</fullName>
    </recommendedName>
</protein>
<dbReference type="RefSeq" id="XP_003045741.1">
    <property type="nucleotide sequence ID" value="XM_003045695.1"/>
</dbReference>
<dbReference type="STRING" id="660122.C7Z5X0"/>